<dbReference type="Gene3D" id="2.20.25.80">
    <property type="entry name" value="WRKY domain"/>
    <property type="match status" value="1"/>
</dbReference>
<protein>
    <submittedName>
        <fullName evidence="11">WRKY transcription factor 72</fullName>
    </submittedName>
</protein>
<dbReference type="FunFam" id="2.20.25.80:FF:000002">
    <property type="entry name" value="probable WRKY transcription factor 31"/>
    <property type="match status" value="1"/>
</dbReference>
<dbReference type="GO" id="GO:0003677">
    <property type="term" value="F:DNA binding"/>
    <property type="evidence" value="ECO:0007669"/>
    <property type="project" value="UniProtKB-KW"/>
</dbReference>
<keyword evidence="3 8" id="KW-0175">Coiled coil</keyword>
<dbReference type="InterPro" id="IPR036576">
    <property type="entry name" value="WRKY_dom_sf"/>
</dbReference>
<accession>A0ABD1H7Q9</accession>
<feature type="domain" description="WRKY" evidence="10">
    <location>
        <begin position="192"/>
        <end position="258"/>
    </location>
</feature>
<evidence type="ECO:0000256" key="4">
    <source>
        <dbReference type="ARBA" id="ARBA00023125"/>
    </source>
</evidence>
<dbReference type="Pfam" id="PF03106">
    <property type="entry name" value="WRKY"/>
    <property type="match status" value="1"/>
</dbReference>
<evidence type="ECO:0000313" key="11">
    <source>
        <dbReference type="EMBL" id="KAL1550991.1"/>
    </source>
</evidence>
<dbReference type="GO" id="GO:0005634">
    <property type="term" value="C:nucleus"/>
    <property type="evidence" value="ECO:0007669"/>
    <property type="project" value="UniProtKB-SubCell"/>
</dbReference>
<gene>
    <name evidence="11" type="ORF">AAHA92_18887</name>
</gene>
<evidence type="ECO:0000313" key="12">
    <source>
        <dbReference type="Proteomes" id="UP001567538"/>
    </source>
</evidence>
<comment type="similarity">
    <text evidence="7">Belongs to the WRKY group II-b family.</text>
</comment>
<dbReference type="SUPFAM" id="SSF118290">
    <property type="entry name" value="WRKY DNA-binding domain"/>
    <property type="match status" value="1"/>
</dbReference>
<comment type="caution">
    <text evidence="11">The sequence shown here is derived from an EMBL/GenBank/DDBJ whole genome shotgun (WGS) entry which is preliminary data.</text>
</comment>
<evidence type="ECO:0000256" key="1">
    <source>
        <dbReference type="ARBA" id="ARBA00004123"/>
    </source>
</evidence>
<dbReference type="InterPro" id="IPR003657">
    <property type="entry name" value="WRKY_dom"/>
</dbReference>
<keyword evidence="12" id="KW-1185">Reference proteome</keyword>
<dbReference type="Proteomes" id="UP001567538">
    <property type="component" value="Unassembled WGS sequence"/>
</dbReference>
<evidence type="ECO:0000259" key="10">
    <source>
        <dbReference type="PROSITE" id="PS50811"/>
    </source>
</evidence>
<evidence type="ECO:0000256" key="3">
    <source>
        <dbReference type="ARBA" id="ARBA00023054"/>
    </source>
</evidence>
<evidence type="ECO:0000256" key="6">
    <source>
        <dbReference type="ARBA" id="ARBA00023242"/>
    </source>
</evidence>
<evidence type="ECO:0000256" key="8">
    <source>
        <dbReference type="SAM" id="Coils"/>
    </source>
</evidence>
<reference evidence="11 12" key="1">
    <citation type="submission" date="2024-06" db="EMBL/GenBank/DDBJ databases">
        <title>A chromosome level genome sequence of Diviner's sage (Salvia divinorum).</title>
        <authorList>
            <person name="Ford S.A."/>
            <person name="Ro D.-K."/>
            <person name="Ness R.W."/>
            <person name="Phillips M.A."/>
        </authorList>
    </citation>
    <scope>NUCLEOTIDE SEQUENCE [LARGE SCALE GENOMIC DNA]</scope>
    <source>
        <strain evidence="11">SAF-2024a</strain>
        <tissue evidence="11">Leaf</tissue>
    </source>
</reference>
<proteinExistence type="inferred from homology"/>
<keyword evidence="6" id="KW-0539">Nucleus</keyword>
<sequence length="461" mass="50271">MNFKGEERMNMPSNNDEVEETLNTETLSMEEANMTRAKVKMEEVRKENERLKVTLSQIMEDYSSLKEQFNGIADQSKKARNLASMADSDDESELVCLSLGRFSGPREEKKKMNKTINLENGSNKLDGIELGLNSCRPDNSVEVSRNSLDESKEEGSNDVRSSAKHSRITGDEEILQQNNPVKKPRVSVRAHCNTQTMHDGCQWRKYGQKIAKGNPCPRAYYRCTVSSSCPVRKQVQRCVDDMSILITTYEGTHNHPLPPSAAAMASATSSAATMLSCGSTTSPSCLTGYNFSTASNFSRATISSSQSHPTVILDLTAPNHHSNRFSSALFPTTRSSLNFSSNFPSVNSMATAAAPHSQPPLFSGVQKQAGSDQKIATAIAHDPSFQSALAAAFTSIVAKNKNSGMNFQHLNFAQPSTSNGCAASFMSRLGQPMNSQQHNLTMAASKSRAMSLADEGEHLNL</sequence>
<dbReference type="EMBL" id="JBEAFC010000007">
    <property type="protein sequence ID" value="KAL1550991.1"/>
    <property type="molecule type" value="Genomic_DNA"/>
</dbReference>
<dbReference type="SMART" id="SM00774">
    <property type="entry name" value="WRKY"/>
    <property type="match status" value="1"/>
</dbReference>
<evidence type="ECO:0000256" key="5">
    <source>
        <dbReference type="ARBA" id="ARBA00023163"/>
    </source>
</evidence>
<comment type="subcellular location">
    <subcellularLocation>
        <location evidence="1">Nucleus</location>
    </subcellularLocation>
</comment>
<dbReference type="InterPro" id="IPR044810">
    <property type="entry name" value="WRKY_plant"/>
</dbReference>
<feature type="region of interest" description="Disordered" evidence="9">
    <location>
        <begin position="139"/>
        <end position="184"/>
    </location>
</feature>
<keyword evidence="2" id="KW-0805">Transcription regulation</keyword>
<evidence type="ECO:0000256" key="9">
    <source>
        <dbReference type="SAM" id="MobiDB-lite"/>
    </source>
</evidence>
<organism evidence="11 12">
    <name type="scientific">Salvia divinorum</name>
    <name type="common">Maria pastora</name>
    <name type="synonym">Diviner's sage</name>
    <dbReference type="NCBI Taxonomy" id="28513"/>
    <lineage>
        <taxon>Eukaryota</taxon>
        <taxon>Viridiplantae</taxon>
        <taxon>Streptophyta</taxon>
        <taxon>Embryophyta</taxon>
        <taxon>Tracheophyta</taxon>
        <taxon>Spermatophyta</taxon>
        <taxon>Magnoliopsida</taxon>
        <taxon>eudicotyledons</taxon>
        <taxon>Gunneridae</taxon>
        <taxon>Pentapetalae</taxon>
        <taxon>asterids</taxon>
        <taxon>lamiids</taxon>
        <taxon>Lamiales</taxon>
        <taxon>Lamiaceae</taxon>
        <taxon>Nepetoideae</taxon>
        <taxon>Mentheae</taxon>
        <taxon>Salviinae</taxon>
        <taxon>Salvia</taxon>
        <taxon>Salvia subgen. Calosphace</taxon>
    </lineage>
</organism>
<dbReference type="PANTHER" id="PTHR31429">
    <property type="entry name" value="WRKY TRANSCRIPTION FACTOR 36-RELATED"/>
    <property type="match status" value="1"/>
</dbReference>
<keyword evidence="5" id="KW-0804">Transcription</keyword>
<evidence type="ECO:0000256" key="2">
    <source>
        <dbReference type="ARBA" id="ARBA00023015"/>
    </source>
</evidence>
<keyword evidence="4" id="KW-0238">DNA-binding</keyword>
<name>A0ABD1H7Q9_SALDI</name>
<evidence type="ECO:0000256" key="7">
    <source>
        <dbReference type="ARBA" id="ARBA00061007"/>
    </source>
</evidence>
<feature type="coiled-coil region" evidence="8">
    <location>
        <begin position="27"/>
        <end position="68"/>
    </location>
</feature>
<dbReference type="PROSITE" id="PS50811">
    <property type="entry name" value="WRKY"/>
    <property type="match status" value="1"/>
</dbReference>
<dbReference type="PANTHER" id="PTHR31429:SF86">
    <property type="entry name" value="WRKY TRANSCRIPTION FACTOR 61-RELATED"/>
    <property type="match status" value="1"/>
</dbReference>
<feature type="compositionally biased region" description="Basic and acidic residues" evidence="9">
    <location>
        <begin position="147"/>
        <end position="157"/>
    </location>
</feature>
<dbReference type="AlphaFoldDB" id="A0ABD1H7Q9"/>